<evidence type="ECO:0000256" key="4">
    <source>
        <dbReference type="ARBA" id="ARBA00023180"/>
    </source>
</evidence>
<keyword evidence="5" id="KW-0326">Glycosidase</keyword>
<dbReference type="GO" id="GO:0005509">
    <property type="term" value="F:calcium ion binding"/>
    <property type="evidence" value="ECO:0007669"/>
    <property type="project" value="InterPro"/>
</dbReference>
<keyword evidence="4" id="KW-0325">Glycoprotein</keyword>
<dbReference type="GO" id="GO:0016020">
    <property type="term" value="C:membrane"/>
    <property type="evidence" value="ECO:0007669"/>
    <property type="project" value="InterPro"/>
</dbReference>
<evidence type="ECO:0000313" key="7">
    <source>
        <dbReference type="WBParaSite" id="maker-unitig_23297-snap-gene-0.2-mRNA-1"/>
    </source>
</evidence>
<dbReference type="AlphaFoldDB" id="A0A1I8F7C5"/>
<evidence type="ECO:0000256" key="2">
    <source>
        <dbReference type="ARBA" id="ARBA00007658"/>
    </source>
</evidence>
<protein>
    <recommendedName>
        <fullName evidence="5">alpha-1,2-Mannosidase</fullName>
        <ecNumber evidence="5">3.2.1.-</ecNumber>
    </recommendedName>
</protein>
<dbReference type="WBParaSite" id="maker-unitig_23297-snap-gene-0.2-mRNA-1">
    <property type="protein sequence ID" value="maker-unitig_23297-snap-gene-0.2-mRNA-1"/>
    <property type="gene ID" value="maker-unitig_23297-snap-gene-0.2"/>
</dbReference>
<evidence type="ECO:0000313" key="6">
    <source>
        <dbReference type="Proteomes" id="UP000095280"/>
    </source>
</evidence>
<keyword evidence="3" id="KW-0256">Endoplasmic reticulum</keyword>
<proteinExistence type="inferred from homology"/>
<dbReference type="InterPro" id="IPR001382">
    <property type="entry name" value="Glyco_hydro_47"/>
</dbReference>
<dbReference type="SUPFAM" id="SSF48225">
    <property type="entry name" value="Seven-hairpin glycosidases"/>
    <property type="match status" value="1"/>
</dbReference>
<evidence type="ECO:0000256" key="5">
    <source>
        <dbReference type="RuleBase" id="RU361193"/>
    </source>
</evidence>
<evidence type="ECO:0000256" key="3">
    <source>
        <dbReference type="ARBA" id="ARBA00022824"/>
    </source>
</evidence>
<reference evidence="7" key="1">
    <citation type="submission" date="2016-11" db="UniProtKB">
        <authorList>
            <consortium name="WormBaseParasite"/>
        </authorList>
    </citation>
    <scope>IDENTIFICATION</scope>
</reference>
<keyword evidence="6" id="KW-1185">Reference proteome</keyword>
<evidence type="ECO:0000256" key="1">
    <source>
        <dbReference type="ARBA" id="ARBA00004240"/>
    </source>
</evidence>
<keyword evidence="5" id="KW-0378">Hydrolase</keyword>
<organism evidence="6 7">
    <name type="scientific">Macrostomum lignano</name>
    <dbReference type="NCBI Taxonomy" id="282301"/>
    <lineage>
        <taxon>Eukaryota</taxon>
        <taxon>Metazoa</taxon>
        <taxon>Spiralia</taxon>
        <taxon>Lophotrochozoa</taxon>
        <taxon>Platyhelminthes</taxon>
        <taxon>Rhabditophora</taxon>
        <taxon>Macrostomorpha</taxon>
        <taxon>Macrostomida</taxon>
        <taxon>Macrostomidae</taxon>
        <taxon>Macrostomum</taxon>
    </lineage>
</organism>
<dbReference type="GO" id="GO:0005975">
    <property type="term" value="P:carbohydrate metabolic process"/>
    <property type="evidence" value="ECO:0007669"/>
    <property type="project" value="InterPro"/>
</dbReference>
<dbReference type="Pfam" id="PF01532">
    <property type="entry name" value="Glyco_hydro_47"/>
    <property type="match status" value="1"/>
</dbReference>
<accession>A0A1I8F7C5</accession>
<dbReference type="PRINTS" id="PR00747">
    <property type="entry name" value="GLYHDRLASE47"/>
</dbReference>
<comment type="similarity">
    <text evidence="2 5">Belongs to the glycosyl hydrolase 47 family.</text>
</comment>
<dbReference type="InterPro" id="IPR036026">
    <property type="entry name" value="Seven-hairpin_glycosidases"/>
</dbReference>
<dbReference type="GO" id="GO:1904380">
    <property type="term" value="P:endoplasmic reticulum mannose trimming"/>
    <property type="evidence" value="ECO:0007669"/>
    <property type="project" value="InterPro"/>
</dbReference>
<name>A0A1I8F7C5_9PLAT</name>
<dbReference type="Gene3D" id="1.50.10.10">
    <property type="match status" value="3"/>
</dbReference>
<dbReference type="InterPro" id="IPR044674">
    <property type="entry name" value="EDEM1/2/3"/>
</dbReference>
<dbReference type="GO" id="GO:0004571">
    <property type="term" value="F:mannosyl-oligosaccharide 1,2-alpha-mannosidase activity"/>
    <property type="evidence" value="ECO:0007669"/>
    <property type="project" value="InterPro"/>
</dbReference>
<dbReference type="InterPro" id="IPR012341">
    <property type="entry name" value="6hp_glycosidase-like_sf"/>
</dbReference>
<dbReference type="GO" id="GO:0044322">
    <property type="term" value="C:endoplasmic reticulum quality control compartment"/>
    <property type="evidence" value="ECO:0007669"/>
    <property type="project" value="GOC"/>
</dbReference>
<dbReference type="PANTHER" id="PTHR45679">
    <property type="entry name" value="ER DEGRADATION-ENHANCING ALPHA-MANNOSIDASE-LIKE PROTEIN 2"/>
    <property type="match status" value="1"/>
</dbReference>
<dbReference type="Proteomes" id="UP000095280">
    <property type="component" value="Unplaced"/>
</dbReference>
<dbReference type="EC" id="3.2.1.-" evidence="5"/>
<comment type="subcellular location">
    <subcellularLocation>
        <location evidence="1">Endoplasmic reticulum</location>
    </subcellularLocation>
</comment>
<sequence>MFQHAYDNYMTHAYPADELMPLGLLCCCSTSLSSLSTLSDWLSTMSDSTLTWSCPCSRPTSGLLAACLASRGLAGAEASFGRMSWYSDQLLSMAVDLATRLLPAFNTSTGISYPRVNLRHGVPDSTRFGRSVEPANLHSNLPVGTVINIHNGDCGSGRRAESGLGIDSYYEYLFKAYVYLHRFSKHYEAAVVQRYNFIRKRSRPTFTFTGPHHLSAPEFIESTYFSIQSHARSALPGGVASGLLITWRSTRGLSRRYAAISDVRTMEKSDQLDSFHRPRQPVRRPAPAFSSSRRCAGCHVKLNDKAARTTTCAERDDFGADDTAFHWRPPRRASAIRIPESWTPNNPEQQAALVSMGIATVRTAGRRQLQLFHNPTQCRVARNCRVAVGLAFMQAMINLAAMTTSGRPLPVRPAPMSVTGESHLGYLLLAIRSRLFIDGSGGAVGRAIATLESLDPAAAAVGKRSSWRMPCADNRCLRPRPRCLFVQKAPAQRRSSGCTPEWIIADNAAGLMLTELVYAASRCVRHVL</sequence>